<dbReference type="Proteomes" id="UP001177260">
    <property type="component" value="Unassembled WGS sequence"/>
</dbReference>
<name>A0ACC3BAQ5_9EURO</name>
<evidence type="ECO:0000313" key="2">
    <source>
        <dbReference type="Proteomes" id="UP001177260"/>
    </source>
</evidence>
<keyword evidence="2" id="KW-1185">Reference proteome</keyword>
<proteinExistence type="predicted"/>
<protein>
    <submittedName>
        <fullName evidence="1">Uncharacterized protein</fullName>
    </submittedName>
</protein>
<organism evidence="1 2">
    <name type="scientific">Aspergillus melleus</name>
    <dbReference type="NCBI Taxonomy" id="138277"/>
    <lineage>
        <taxon>Eukaryota</taxon>
        <taxon>Fungi</taxon>
        <taxon>Dikarya</taxon>
        <taxon>Ascomycota</taxon>
        <taxon>Pezizomycotina</taxon>
        <taxon>Eurotiomycetes</taxon>
        <taxon>Eurotiomycetidae</taxon>
        <taxon>Eurotiales</taxon>
        <taxon>Aspergillaceae</taxon>
        <taxon>Aspergillus</taxon>
        <taxon>Aspergillus subgen. Circumdati</taxon>
    </lineage>
</organism>
<dbReference type="EMBL" id="JAOPJF010000012">
    <property type="protein sequence ID" value="KAK1147373.1"/>
    <property type="molecule type" value="Genomic_DNA"/>
</dbReference>
<reference evidence="1 2" key="1">
    <citation type="journal article" date="2023" name="ACS Omega">
        <title>Identification of the Neoaspergillic Acid Biosynthesis Gene Cluster by Establishing an In Vitro CRISPR-Ribonucleoprotein Genetic System in Aspergillus melleus.</title>
        <authorList>
            <person name="Yuan B."/>
            <person name="Grau M.F."/>
            <person name="Murata R.M."/>
            <person name="Torok T."/>
            <person name="Venkateswaran K."/>
            <person name="Stajich J.E."/>
            <person name="Wang C.C.C."/>
        </authorList>
    </citation>
    <scope>NUCLEOTIDE SEQUENCE [LARGE SCALE GENOMIC DNA]</scope>
    <source>
        <strain evidence="1 2">IMV 1140</strain>
    </source>
</reference>
<accession>A0ACC3BAQ5</accession>
<evidence type="ECO:0000313" key="1">
    <source>
        <dbReference type="EMBL" id="KAK1147373.1"/>
    </source>
</evidence>
<gene>
    <name evidence="1" type="ORF">N8T08_001454</name>
</gene>
<comment type="caution">
    <text evidence="1">The sequence shown here is derived from an EMBL/GenBank/DDBJ whole genome shotgun (WGS) entry which is preliminary data.</text>
</comment>
<sequence>MQANMTENDGAPKWWKEYIFSDPVYSELQDLKMKALDNPDADKFPKARRREAASTRQKTKEGLFRIMETVGEYLAADTKVFDLHTSTPQILDLCMSPGGIAASVEKVLPESTIDAIILSTPLGGYNVMNPQIFRSIMHTDTTIYDLVDEGVVEKDIETRLFDITRPYLGDPYDLIFCGSAVTKEQPRGEYHSYCEAIRLSVSQLVFALDRLKKGGSLVLLLHQIDAWHTVCILHALSRFADIQVYKHPEIHAIKSPFYLVAKNVNLNHEHVKQTITNWRDLWRYLGFKDHADAARMTWRYDEIDNDEGLKREVQQFGPRFLELARPVWKIQAIAMRRASFN</sequence>